<feature type="non-terminal residue" evidence="1">
    <location>
        <position position="92"/>
    </location>
</feature>
<evidence type="ECO:0000313" key="2">
    <source>
        <dbReference type="Proteomes" id="UP000792457"/>
    </source>
</evidence>
<sequence>DDSLSTAVFHVCGTAEIQKGATKHQARNINFKRLVEPKKNLLILHVQLGPTKSFVEAMGKEGEDFSYLRKIFQDLVVLSYKKEFLLTLKIYK</sequence>
<dbReference type="AlphaFoldDB" id="A0A8K0JVA9"/>
<gene>
    <name evidence="1" type="ORF">J437_LFUL019726</name>
</gene>
<dbReference type="EMBL" id="KZ308151">
    <property type="protein sequence ID" value="KAG8223046.1"/>
    <property type="molecule type" value="Genomic_DNA"/>
</dbReference>
<reference evidence="1" key="1">
    <citation type="submission" date="2013-04" db="EMBL/GenBank/DDBJ databases">
        <authorList>
            <person name="Qu J."/>
            <person name="Murali S.C."/>
            <person name="Bandaranaike D."/>
            <person name="Bellair M."/>
            <person name="Blankenburg K."/>
            <person name="Chao H."/>
            <person name="Dinh H."/>
            <person name="Doddapaneni H."/>
            <person name="Downs B."/>
            <person name="Dugan-Rocha S."/>
            <person name="Elkadiri S."/>
            <person name="Gnanaolivu R.D."/>
            <person name="Hernandez B."/>
            <person name="Javaid M."/>
            <person name="Jayaseelan J.C."/>
            <person name="Lee S."/>
            <person name="Li M."/>
            <person name="Ming W."/>
            <person name="Munidasa M."/>
            <person name="Muniz J."/>
            <person name="Nguyen L."/>
            <person name="Ongeri F."/>
            <person name="Osuji N."/>
            <person name="Pu L.-L."/>
            <person name="Puazo M."/>
            <person name="Qu C."/>
            <person name="Quiroz J."/>
            <person name="Raj R."/>
            <person name="Weissenberger G."/>
            <person name="Xin Y."/>
            <person name="Zou X."/>
            <person name="Han Y."/>
            <person name="Richards S."/>
            <person name="Worley K."/>
            <person name="Muzny D."/>
            <person name="Gibbs R."/>
        </authorList>
    </citation>
    <scope>NUCLEOTIDE SEQUENCE</scope>
    <source>
        <strain evidence="1">Sampled in the wild</strain>
    </source>
</reference>
<proteinExistence type="predicted"/>
<evidence type="ECO:0000313" key="1">
    <source>
        <dbReference type="EMBL" id="KAG8223046.1"/>
    </source>
</evidence>
<dbReference type="Proteomes" id="UP000792457">
    <property type="component" value="Unassembled WGS sequence"/>
</dbReference>
<organism evidence="1 2">
    <name type="scientific">Ladona fulva</name>
    <name type="common">Scarce chaser dragonfly</name>
    <name type="synonym">Libellula fulva</name>
    <dbReference type="NCBI Taxonomy" id="123851"/>
    <lineage>
        <taxon>Eukaryota</taxon>
        <taxon>Metazoa</taxon>
        <taxon>Ecdysozoa</taxon>
        <taxon>Arthropoda</taxon>
        <taxon>Hexapoda</taxon>
        <taxon>Insecta</taxon>
        <taxon>Pterygota</taxon>
        <taxon>Palaeoptera</taxon>
        <taxon>Odonata</taxon>
        <taxon>Epiprocta</taxon>
        <taxon>Anisoptera</taxon>
        <taxon>Libelluloidea</taxon>
        <taxon>Libellulidae</taxon>
        <taxon>Ladona</taxon>
    </lineage>
</organism>
<protein>
    <submittedName>
        <fullName evidence="1">Uncharacterized protein</fullName>
    </submittedName>
</protein>
<name>A0A8K0JVA9_LADFU</name>
<comment type="caution">
    <text evidence="1">The sequence shown here is derived from an EMBL/GenBank/DDBJ whole genome shotgun (WGS) entry which is preliminary data.</text>
</comment>
<reference evidence="1" key="2">
    <citation type="submission" date="2017-10" db="EMBL/GenBank/DDBJ databases">
        <title>Ladona fulva Genome sequencing and assembly.</title>
        <authorList>
            <person name="Murali S."/>
            <person name="Richards S."/>
            <person name="Bandaranaike D."/>
            <person name="Bellair M."/>
            <person name="Blankenburg K."/>
            <person name="Chao H."/>
            <person name="Dinh H."/>
            <person name="Doddapaneni H."/>
            <person name="Dugan-Rocha S."/>
            <person name="Elkadiri S."/>
            <person name="Gnanaolivu R."/>
            <person name="Hernandez B."/>
            <person name="Skinner E."/>
            <person name="Javaid M."/>
            <person name="Lee S."/>
            <person name="Li M."/>
            <person name="Ming W."/>
            <person name="Munidasa M."/>
            <person name="Muniz J."/>
            <person name="Nguyen L."/>
            <person name="Hughes D."/>
            <person name="Osuji N."/>
            <person name="Pu L.-L."/>
            <person name="Puazo M."/>
            <person name="Qu C."/>
            <person name="Quiroz J."/>
            <person name="Raj R."/>
            <person name="Weissenberger G."/>
            <person name="Xin Y."/>
            <person name="Zou X."/>
            <person name="Han Y."/>
            <person name="Worley K."/>
            <person name="Muzny D."/>
            <person name="Gibbs R."/>
        </authorList>
    </citation>
    <scope>NUCLEOTIDE SEQUENCE</scope>
    <source>
        <strain evidence="1">Sampled in the wild</strain>
    </source>
</reference>
<accession>A0A8K0JVA9</accession>
<keyword evidence="2" id="KW-1185">Reference proteome</keyword>